<protein>
    <submittedName>
        <fullName evidence="7">Polysaccharide biosynthesis C-terminal domain-containing protein</fullName>
    </submittedName>
</protein>
<evidence type="ECO:0000256" key="3">
    <source>
        <dbReference type="ARBA" id="ARBA00022692"/>
    </source>
</evidence>
<dbReference type="GO" id="GO:0005886">
    <property type="term" value="C:plasma membrane"/>
    <property type="evidence" value="ECO:0007669"/>
    <property type="project" value="UniProtKB-SubCell"/>
</dbReference>
<name>A0A1H9UYG2_BUTFI</name>
<comment type="subcellular location">
    <subcellularLocation>
        <location evidence="1">Cell membrane</location>
        <topology evidence="1">Multi-pass membrane protein</topology>
    </subcellularLocation>
</comment>
<proteinExistence type="predicted"/>
<feature type="transmembrane region" description="Helical" evidence="6">
    <location>
        <begin position="195"/>
        <end position="218"/>
    </location>
</feature>
<dbReference type="eggNOG" id="COG2244">
    <property type="taxonomic scope" value="Bacteria"/>
</dbReference>
<feature type="transmembrane region" description="Helical" evidence="6">
    <location>
        <begin position="249"/>
        <end position="272"/>
    </location>
</feature>
<dbReference type="PANTHER" id="PTHR30250">
    <property type="entry name" value="PST FAMILY PREDICTED COLANIC ACID TRANSPORTER"/>
    <property type="match status" value="1"/>
</dbReference>
<feature type="transmembrane region" description="Helical" evidence="6">
    <location>
        <begin position="122"/>
        <end position="141"/>
    </location>
</feature>
<gene>
    <name evidence="7" type="ORF">SAMN04487884_12048</name>
</gene>
<evidence type="ECO:0000256" key="4">
    <source>
        <dbReference type="ARBA" id="ARBA00022989"/>
    </source>
</evidence>
<dbReference type="InterPro" id="IPR050833">
    <property type="entry name" value="Poly_Biosynth_Transport"/>
</dbReference>
<feature type="transmembrane region" description="Helical" evidence="6">
    <location>
        <begin position="486"/>
        <end position="507"/>
    </location>
</feature>
<evidence type="ECO:0000256" key="5">
    <source>
        <dbReference type="ARBA" id="ARBA00023136"/>
    </source>
</evidence>
<feature type="transmembrane region" description="Helical" evidence="6">
    <location>
        <begin position="424"/>
        <end position="442"/>
    </location>
</feature>
<dbReference type="Proteomes" id="UP000182584">
    <property type="component" value="Unassembled WGS sequence"/>
</dbReference>
<evidence type="ECO:0000313" key="8">
    <source>
        <dbReference type="Proteomes" id="UP000182584"/>
    </source>
</evidence>
<keyword evidence="3 6" id="KW-0812">Transmembrane</keyword>
<dbReference type="OrthoDB" id="2002447at2"/>
<evidence type="ECO:0000256" key="2">
    <source>
        <dbReference type="ARBA" id="ARBA00022475"/>
    </source>
</evidence>
<dbReference type="AlphaFoldDB" id="A0A1H9UYG2"/>
<feature type="transmembrane region" description="Helical" evidence="6">
    <location>
        <begin position="153"/>
        <end position="175"/>
    </location>
</feature>
<feature type="transmembrane region" description="Helical" evidence="6">
    <location>
        <begin position="454"/>
        <end position="480"/>
    </location>
</feature>
<evidence type="ECO:0000256" key="6">
    <source>
        <dbReference type="SAM" id="Phobius"/>
    </source>
</evidence>
<feature type="transmembrane region" description="Helical" evidence="6">
    <location>
        <begin position="284"/>
        <end position="308"/>
    </location>
</feature>
<feature type="transmembrane region" description="Helical" evidence="6">
    <location>
        <begin position="12"/>
        <end position="30"/>
    </location>
</feature>
<feature type="transmembrane region" description="Helical" evidence="6">
    <location>
        <begin position="329"/>
        <end position="347"/>
    </location>
</feature>
<feature type="transmembrane region" description="Helical" evidence="6">
    <location>
        <begin position="395"/>
        <end position="418"/>
    </location>
</feature>
<keyword evidence="2" id="KW-1003">Cell membrane</keyword>
<feature type="transmembrane region" description="Helical" evidence="6">
    <location>
        <begin position="367"/>
        <end position="388"/>
    </location>
</feature>
<keyword evidence="4 6" id="KW-1133">Transmembrane helix</keyword>
<accession>A0A1H9UYG2</accession>
<feature type="transmembrane region" description="Helical" evidence="6">
    <location>
        <begin position="91"/>
        <end position="110"/>
    </location>
</feature>
<dbReference type="RefSeq" id="WP_022757041.1">
    <property type="nucleotide sequence ID" value="NZ_FOGJ01000020.1"/>
</dbReference>
<dbReference type="PANTHER" id="PTHR30250:SF21">
    <property type="entry name" value="LIPID II FLIPPASE MURJ"/>
    <property type="match status" value="1"/>
</dbReference>
<reference evidence="7 8" key="1">
    <citation type="submission" date="2016-10" db="EMBL/GenBank/DDBJ databases">
        <authorList>
            <person name="de Groot N.N."/>
        </authorList>
    </citation>
    <scope>NUCLEOTIDE SEQUENCE [LARGE SCALE GENOMIC DNA]</scope>
    <source>
        <strain evidence="7 8">AR40</strain>
    </source>
</reference>
<sequence length="534" mass="58658">MAIKSKDRIKPDTFSVAVFVMICILMVTRIFLLKVIKNEGLGIFASPMDLFMVCYGVFVFAIERAISAVIKLYEKKKQFINAMDVARKARTIGFAAGVIVSGIILIFSFSVSEKLFGSRIGFLAFIATSAAIIFISCQGAIRGMLEGFGENLLSLISDLIFAISFVVLTPAFASFSYRYGLKANALLERNDLASGYGACGALAGGCAASLITLIYLLIIWKIKSGKMDDIVRSGEPRYLGIGPSYRRNIVAYSIVFAFPFAIDIIDEAMYVGSLKHTTAQWGSWFGGVLPVIVIAVCIVTITQLRKVYELCSMVVHSDKHGALDTLSEFSRYLVIILFPVSMFMAVLSDTIQRAVYVTPSDSAVAMMGHASLIVFAAPVGILMSTILLRLRKVRALILNIIVAVIAHAGTFAIMTYVMNKEMTAVSYADFVMFLVMGGMGFWEIMRMLHYRHSWISNFVVPLICSAVAALIVFFLNMVLINVIGEILTILVGCLAGGFLYLLFLLILRGIYEYEVERIPGGGFVLVIARGFHFI</sequence>
<evidence type="ECO:0000256" key="1">
    <source>
        <dbReference type="ARBA" id="ARBA00004651"/>
    </source>
</evidence>
<evidence type="ECO:0000313" key="7">
    <source>
        <dbReference type="EMBL" id="SES14525.1"/>
    </source>
</evidence>
<feature type="transmembrane region" description="Helical" evidence="6">
    <location>
        <begin position="50"/>
        <end position="70"/>
    </location>
</feature>
<dbReference type="EMBL" id="FOGJ01000020">
    <property type="protein sequence ID" value="SES14525.1"/>
    <property type="molecule type" value="Genomic_DNA"/>
</dbReference>
<keyword evidence="5 6" id="KW-0472">Membrane</keyword>
<organism evidence="7 8">
    <name type="scientific">Butyrivibrio fibrisolvens</name>
    <dbReference type="NCBI Taxonomy" id="831"/>
    <lineage>
        <taxon>Bacteria</taxon>
        <taxon>Bacillati</taxon>
        <taxon>Bacillota</taxon>
        <taxon>Clostridia</taxon>
        <taxon>Lachnospirales</taxon>
        <taxon>Lachnospiraceae</taxon>
        <taxon>Butyrivibrio</taxon>
    </lineage>
</organism>